<evidence type="ECO:0000256" key="1">
    <source>
        <dbReference type="SAM" id="Phobius"/>
    </source>
</evidence>
<dbReference type="InterPro" id="IPR036426">
    <property type="entry name" value="Bulb-type_lectin_dom_sf"/>
</dbReference>
<evidence type="ECO:0000313" key="2">
    <source>
        <dbReference type="EMBL" id="TDA39410.1"/>
    </source>
</evidence>
<dbReference type="AlphaFoldDB" id="A0A523BFZ6"/>
<accession>A0A523BFZ6</accession>
<sequence>MDQSIEAIIATMLFLGAFAFSQYILLLAYSSVVSGEVEEIKTDIASMVSSSIVMENSCSHQKWASWNPSSTPEQYGVPQGTKIWINASYLCLNDAGELILLDMRTSGAPLQGSGTCEYDRLVLLDDGNLVLLRVVIG</sequence>
<evidence type="ECO:0000313" key="3">
    <source>
        <dbReference type="Proteomes" id="UP000315399"/>
    </source>
</evidence>
<keyword evidence="1" id="KW-0472">Membrane</keyword>
<reference evidence="2 3" key="1">
    <citation type="journal article" date="2019" name="Nat. Microbiol.">
        <title>Expanding anaerobic alkane metabolism in the domain of Archaea.</title>
        <authorList>
            <person name="Wang Y."/>
            <person name="Wegener G."/>
            <person name="Hou J."/>
            <person name="Wang F."/>
            <person name="Xiao X."/>
        </authorList>
    </citation>
    <scope>NUCLEOTIDE SEQUENCE [LARGE SCALE GENOMIC DNA]</scope>
    <source>
        <strain evidence="2">WYZ-LMO10</strain>
    </source>
</reference>
<name>A0A523BFZ6_9CREN</name>
<feature type="transmembrane region" description="Helical" evidence="1">
    <location>
        <begin position="7"/>
        <end position="29"/>
    </location>
</feature>
<organism evidence="2 3">
    <name type="scientific">Thermoproteota archaeon</name>
    <dbReference type="NCBI Taxonomy" id="2056631"/>
    <lineage>
        <taxon>Archaea</taxon>
        <taxon>Thermoproteota</taxon>
    </lineage>
</organism>
<protein>
    <submittedName>
        <fullName evidence="2">Uncharacterized protein</fullName>
    </submittedName>
</protein>
<proteinExistence type="predicted"/>
<dbReference type="SUPFAM" id="SSF51110">
    <property type="entry name" value="alpha-D-mannose-specific plant lectins"/>
    <property type="match status" value="1"/>
</dbReference>
<gene>
    <name evidence="2" type="ORF">DSO08_02330</name>
</gene>
<keyword evidence="1" id="KW-1133">Transmembrane helix</keyword>
<dbReference type="EMBL" id="QNVH01000014">
    <property type="protein sequence ID" value="TDA39410.1"/>
    <property type="molecule type" value="Genomic_DNA"/>
</dbReference>
<dbReference type="Proteomes" id="UP000315399">
    <property type="component" value="Unassembled WGS sequence"/>
</dbReference>
<comment type="caution">
    <text evidence="2">The sequence shown here is derived from an EMBL/GenBank/DDBJ whole genome shotgun (WGS) entry which is preliminary data.</text>
</comment>
<keyword evidence="1" id="KW-0812">Transmembrane</keyword>